<protein>
    <submittedName>
        <fullName evidence="1">Uncharacterized protein</fullName>
    </submittedName>
</protein>
<dbReference type="AlphaFoldDB" id="A0A150FZA1"/>
<organism evidence="1 2">
    <name type="scientific">Gonium pectorale</name>
    <name type="common">Green alga</name>
    <dbReference type="NCBI Taxonomy" id="33097"/>
    <lineage>
        <taxon>Eukaryota</taxon>
        <taxon>Viridiplantae</taxon>
        <taxon>Chlorophyta</taxon>
        <taxon>core chlorophytes</taxon>
        <taxon>Chlorophyceae</taxon>
        <taxon>CS clade</taxon>
        <taxon>Chlamydomonadales</taxon>
        <taxon>Volvocaceae</taxon>
        <taxon>Gonium</taxon>
    </lineage>
</organism>
<sequence>MEEYGANWAETAALITGPKEYAKVAYCRGAHFWAKYVTLQAGVTLEEVAGVVSANMKEQVVAAFEPETRALQPLWRRTPFLGEELPELIQNLKPQPKEAKIVTVAAEELYRVVLFTVPPRESLAVHWGPLSASLGRALAYLAERCHDMRKRSREALLQAMASSL</sequence>
<comment type="caution">
    <text evidence="1">The sequence shown here is derived from an EMBL/GenBank/DDBJ whole genome shotgun (WGS) entry which is preliminary data.</text>
</comment>
<keyword evidence="2" id="KW-1185">Reference proteome</keyword>
<proteinExistence type="predicted"/>
<dbReference type="Proteomes" id="UP000075714">
    <property type="component" value="Unassembled WGS sequence"/>
</dbReference>
<evidence type="ECO:0000313" key="1">
    <source>
        <dbReference type="EMBL" id="KXZ42535.1"/>
    </source>
</evidence>
<gene>
    <name evidence="1" type="ORF">GPECTOR_138g666</name>
</gene>
<accession>A0A150FZA1</accession>
<dbReference type="EMBL" id="LSYV01000138">
    <property type="protein sequence ID" value="KXZ42535.1"/>
    <property type="molecule type" value="Genomic_DNA"/>
</dbReference>
<evidence type="ECO:0000313" key="2">
    <source>
        <dbReference type="Proteomes" id="UP000075714"/>
    </source>
</evidence>
<name>A0A150FZA1_GONPE</name>
<reference evidence="2" key="1">
    <citation type="journal article" date="2016" name="Nat. Commun.">
        <title>The Gonium pectorale genome demonstrates co-option of cell cycle regulation during the evolution of multicellularity.</title>
        <authorList>
            <person name="Hanschen E.R."/>
            <person name="Marriage T.N."/>
            <person name="Ferris P.J."/>
            <person name="Hamaji T."/>
            <person name="Toyoda A."/>
            <person name="Fujiyama A."/>
            <person name="Neme R."/>
            <person name="Noguchi H."/>
            <person name="Minakuchi Y."/>
            <person name="Suzuki M."/>
            <person name="Kawai-Toyooka H."/>
            <person name="Smith D.R."/>
            <person name="Sparks H."/>
            <person name="Anderson J."/>
            <person name="Bakaric R."/>
            <person name="Luria V."/>
            <person name="Karger A."/>
            <person name="Kirschner M.W."/>
            <person name="Durand P.M."/>
            <person name="Michod R.E."/>
            <person name="Nozaki H."/>
            <person name="Olson B.J."/>
        </authorList>
    </citation>
    <scope>NUCLEOTIDE SEQUENCE [LARGE SCALE GENOMIC DNA]</scope>
    <source>
        <strain evidence="2">NIES-2863</strain>
    </source>
</reference>